<protein>
    <recommendedName>
        <fullName evidence="4">OB domain-containing protein</fullName>
    </recommendedName>
</protein>
<accession>A0A137PI90</accession>
<evidence type="ECO:0000256" key="1">
    <source>
        <dbReference type="SAM" id="MobiDB-lite"/>
    </source>
</evidence>
<reference evidence="2 3" key="1">
    <citation type="journal article" date="2015" name="Genome Biol. Evol.">
        <title>Phylogenomic analyses indicate that early fungi evolved digesting cell walls of algal ancestors of land plants.</title>
        <authorList>
            <person name="Chang Y."/>
            <person name="Wang S."/>
            <person name="Sekimoto S."/>
            <person name="Aerts A.L."/>
            <person name="Choi C."/>
            <person name="Clum A."/>
            <person name="LaButti K.M."/>
            <person name="Lindquist E.A."/>
            <person name="Yee Ngan C."/>
            <person name="Ohm R.A."/>
            <person name="Salamov A.A."/>
            <person name="Grigoriev I.V."/>
            <person name="Spatafora J.W."/>
            <person name="Berbee M.L."/>
        </authorList>
    </citation>
    <scope>NUCLEOTIDE SEQUENCE [LARGE SCALE GENOMIC DNA]</scope>
    <source>
        <strain evidence="2 3">NRRL 28638</strain>
    </source>
</reference>
<evidence type="ECO:0008006" key="4">
    <source>
        <dbReference type="Google" id="ProtNLM"/>
    </source>
</evidence>
<feature type="compositionally biased region" description="Low complexity" evidence="1">
    <location>
        <begin position="213"/>
        <end position="225"/>
    </location>
</feature>
<proteinExistence type="predicted"/>
<sequence>MDDEPPIHYKLFIKEILESEHTDDNCFNLIGSNIYFNSVLLFGTIIDLQNMNNNVTIILDDSTGVIQLRIEESLLKLKKMPQIGDNINCVGKLINSDAGRFVQLNSFDFINSEECFNWEIVNNINLYKNYYFKADIDNNENNINSQKSDKFVAPVSESISNPLLAQSNEKEDDNSAIDDILFLEENSIDNLIINFDLDEYMTQQHTEPLQTTSTSINESKSSSINPTQVANTPVTKEEINTELVQLEQYLNQFIEDGVLLSRIKNDLTLDNIDDLIDKLKTAGKLDIYCGRVYPSY</sequence>
<dbReference type="EMBL" id="KQ964421">
    <property type="protein sequence ID" value="KXN74713.1"/>
    <property type="molecule type" value="Genomic_DNA"/>
</dbReference>
<feature type="region of interest" description="Disordered" evidence="1">
    <location>
        <begin position="213"/>
        <end position="232"/>
    </location>
</feature>
<name>A0A137PI90_CONC2</name>
<dbReference type="AlphaFoldDB" id="A0A137PI90"/>
<evidence type="ECO:0000313" key="3">
    <source>
        <dbReference type="Proteomes" id="UP000070444"/>
    </source>
</evidence>
<keyword evidence="3" id="KW-1185">Reference proteome</keyword>
<organism evidence="2 3">
    <name type="scientific">Conidiobolus coronatus (strain ATCC 28846 / CBS 209.66 / NRRL 28638)</name>
    <name type="common">Delacroixia coronata</name>
    <dbReference type="NCBI Taxonomy" id="796925"/>
    <lineage>
        <taxon>Eukaryota</taxon>
        <taxon>Fungi</taxon>
        <taxon>Fungi incertae sedis</taxon>
        <taxon>Zoopagomycota</taxon>
        <taxon>Entomophthoromycotina</taxon>
        <taxon>Entomophthoromycetes</taxon>
        <taxon>Entomophthorales</taxon>
        <taxon>Ancylistaceae</taxon>
        <taxon>Conidiobolus</taxon>
    </lineage>
</organism>
<dbReference type="Gene3D" id="2.40.50.140">
    <property type="entry name" value="Nucleic acid-binding proteins"/>
    <property type="match status" value="1"/>
</dbReference>
<dbReference type="SUPFAM" id="SSF50249">
    <property type="entry name" value="Nucleic acid-binding proteins"/>
    <property type="match status" value="1"/>
</dbReference>
<dbReference type="InterPro" id="IPR012340">
    <property type="entry name" value="NA-bd_OB-fold"/>
</dbReference>
<gene>
    <name evidence="2" type="ORF">CONCODRAFT_67355</name>
</gene>
<dbReference type="Proteomes" id="UP000070444">
    <property type="component" value="Unassembled WGS sequence"/>
</dbReference>
<evidence type="ECO:0000313" key="2">
    <source>
        <dbReference type="EMBL" id="KXN74713.1"/>
    </source>
</evidence>